<comment type="caution">
    <text evidence="1">The sequence shown here is derived from an EMBL/GenBank/DDBJ whole genome shotgun (WGS) entry which is preliminary data.</text>
</comment>
<reference evidence="1" key="1">
    <citation type="submission" date="2019-10" db="EMBL/GenBank/DDBJ databases">
        <title>Draft genome sequence of Panacibacter sp. KCS-6.</title>
        <authorList>
            <person name="Yim K.J."/>
        </authorList>
    </citation>
    <scope>NUCLEOTIDE SEQUENCE</scope>
    <source>
        <strain evidence="1">KCS-6</strain>
    </source>
</reference>
<dbReference type="EMBL" id="WHPF01000011">
    <property type="protein sequence ID" value="NNV56855.1"/>
    <property type="molecule type" value="Genomic_DNA"/>
</dbReference>
<evidence type="ECO:0000313" key="2">
    <source>
        <dbReference type="Proteomes" id="UP000598971"/>
    </source>
</evidence>
<dbReference type="Gene3D" id="3.50.50.60">
    <property type="entry name" value="FAD/NAD(P)-binding domain"/>
    <property type="match status" value="1"/>
</dbReference>
<dbReference type="SUPFAM" id="SSF51905">
    <property type="entry name" value="FAD/NAD(P)-binding domain"/>
    <property type="match status" value="1"/>
</dbReference>
<keyword evidence="2" id="KW-1185">Reference proteome</keyword>
<dbReference type="Proteomes" id="UP000598971">
    <property type="component" value="Unassembled WGS sequence"/>
</dbReference>
<dbReference type="Pfam" id="PF05834">
    <property type="entry name" value="Lycopene_cycl"/>
    <property type="match status" value="1"/>
</dbReference>
<organism evidence="1 2">
    <name type="scientific">Limnovirga soli</name>
    <dbReference type="NCBI Taxonomy" id="2656915"/>
    <lineage>
        <taxon>Bacteria</taxon>
        <taxon>Pseudomonadati</taxon>
        <taxon>Bacteroidota</taxon>
        <taxon>Chitinophagia</taxon>
        <taxon>Chitinophagales</taxon>
        <taxon>Chitinophagaceae</taxon>
        <taxon>Limnovirga</taxon>
    </lineage>
</organism>
<proteinExistence type="predicted"/>
<sequence>MPLKTQYDYIISGAGCAGLSLLYRMMQHPFFTDKEILVIDNISKNTNDRTWCFWEQQTGPFEHLVHHQWKDISFYSNNFSGRFNIAPYTYKMIRGIDFYTHILEQAHKAPNIYFATENILSAVTNANTATVITDRNTYTAGYVFNSIIFPDHFLKQASPQHPNAPYKLLQHFKGWFIETEEPLFEKELARFMDFRVHQQHGTSFVYVLPLSTQTALVEYTLFTSSLLASEAYDDALANYMQENYPGKAYNIQQKEFGVIPMTSFQFSPGDDRLVALGTAGGQTKASSGFTFRFIQKHSDAIIAALLNGHSPIIKKSWLQKRFDLYDATLLHILTTNKMGGDAIFETLFKKNTPQSVLRFLDNESTLLQDMRLMSTVPTSIFLPAALRQLLH</sequence>
<protein>
    <submittedName>
        <fullName evidence="1">Lycopene cyclase</fullName>
    </submittedName>
</protein>
<dbReference type="AlphaFoldDB" id="A0A8J8JV01"/>
<gene>
    <name evidence="1" type="ORF">GD597_15385</name>
</gene>
<evidence type="ECO:0000313" key="1">
    <source>
        <dbReference type="EMBL" id="NNV56855.1"/>
    </source>
</evidence>
<accession>A0A8J8JV01</accession>
<name>A0A8J8JV01_9BACT</name>
<dbReference type="InterPro" id="IPR036188">
    <property type="entry name" value="FAD/NAD-bd_sf"/>
</dbReference>